<keyword evidence="3" id="KW-1185">Reference proteome</keyword>
<organism evidence="2 3">
    <name type="scientific">Pristionchus mayeri</name>
    <dbReference type="NCBI Taxonomy" id="1317129"/>
    <lineage>
        <taxon>Eukaryota</taxon>
        <taxon>Metazoa</taxon>
        <taxon>Ecdysozoa</taxon>
        <taxon>Nematoda</taxon>
        <taxon>Chromadorea</taxon>
        <taxon>Rhabditida</taxon>
        <taxon>Rhabditina</taxon>
        <taxon>Diplogasteromorpha</taxon>
        <taxon>Diplogasteroidea</taxon>
        <taxon>Neodiplogasteridae</taxon>
        <taxon>Pristionchus</taxon>
    </lineage>
</organism>
<gene>
    <name evidence="2" type="ORF">PMAYCL1PPCAC_03769</name>
</gene>
<feature type="transmembrane region" description="Helical" evidence="1">
    <location>
        <begin position="88"/>
        <end position="112"/>
    </location>
</feature>
<dbReference type="AlphaFoldDB" id="A0AAN5C985"/>
<evidence type="ECO:0000313" key="2">
    <source>
        <dbReference type="EMBL" id="GMR33574.1"/>
    </source>
</evidence>
<comment type="caution">
    <text evidence="2">The sequence shown here is derived from an EMBL/GenBank/DDBJ whole genome shotgun (WGS) entry which is preliminary data.</text>
</comment>
<keyword evidence="1" id="KW-1133">Transmembrane helix</keyword>
<accession>A0AAN5C985</accession>
<dbReference type="EMBL" id="BTRK01000001">
    <property type="protein sequence ID" value="GMR33574.1"/>
    <property type="molecule type" value="Genomic_DNA"/>
</dbReference>
<reference evidence="3" key="1">
    <citation type="submission" date="2022-10" db="EMBL/GenBank/DDBJ databases">
        <title>Genome assembly of Pristionchus species.</title>
        <authorList>
            <person name="Yoshida K."/>
            <person name="Sommer R.J."/>
        </authorList>
    </citation>
    <scope>NUCLEOTIDE SEQUENCE [LARGE SCALE GENOMIC DNA]</scope>
    <source>
        <strain evidence="3">RS5460</strain>
    </source>
</reference>
<evidence type="ECO:0000256" key="1">
    <source>
        <dbReference type="SAM" id="Phobius"/>
    </source>
</evidence>
<proteinExistence type="predicted"/>
<sequence>MGIIVAIPLVTVWTQIPWLAQDRDGVLIYVFHHTNLLFLPPFLVLICAGFGVKKRIACLIYPMIIMMILLAVGSIALQFYMFEYYDSLALKIACVLLEVMILLYIVYVIRLLSRVIYEIRKEKSTQ</sequence>
<keyword evidence="1" id="KW-0472">Membrane</keyword>
<feature type="transmembrane region" description="Helical" evidence="1">
    <location>
        <begin position="30"/>
        <end position="52"/>
    </location>
</feature>
<evidence type="ECO:0000313" key="3">
    <source>
        <dbReference type="Proteomes" id="UP001328107"/>
    </source>
</evidence>
<feature type="transmembrane region" description="Helical" evidence="1">
    <location>
        <begin position="59"/>
        <end position="82"/>
    </location>
</feature>
<dbReference type="Proteomes" id="UP001328107">
    <property type="component" value="Unassembled WGS sequence"/>
</dbReference>
<name>A0AAN5C985_9BILA</name>
<protein>
    <submittedName>
        <fullName evidence="2">Uncharacterized protein</fullName>
    </submittedName>
</protein>
<keyword evidence="1" id="KW-0812">Transmembrane</keyword>